<reference evidence="7" key="1">
    <citation type="journal article" date="2014" name="Genome Biol. Evol.">
        <title>Pangenome evidence for extensive interdomain horizontal transfer affecting lineage core and shell genes in uncultured planktonic thaumarchaeota and euryarchaeota.</title>
        <authorList>
            <person name="Deschamps P."/>
            <person name="Zivanovic Y."/>
            <person name="Moreira D."/>
            <person name="Rodriguez-Valera F."/>
            <person name="Lopez-Garcia P."/>
        </authorList>
    </citation>
    <scope>NUCLEOTIDE SEQUENCE</scope>
</reference>
<feature type="transmembrane region" description="Helical" evidence="5">
    <location>
        <begin position="419"/>
        <end position="440"/>
    </location>
</feature>
<comment type="subcellular location">
    <subcellularLocation>
        <location evidence="5">Cell membrane</location>
        <topology evidence="5">Multi-pass membrane protein</topology>
    </subcellularLocation>
    <subcellularLocation>
        <location evidence="1">Membrane</location>
        <topology evidence="1">Multi-pass membrane protein</topology>
    </subcellularLocation>
</comment>
<dbReference type="GO" id="GO:0006865">
    <property type="term" value="P:amino acid transport"/>
    <property type="evidence" value="ECO:0007669"/>
    <property type="project" value="TreeGrafter"/>
</dbReference>
<feature type="transmembrane region" description="Helical" evidence="5">
    <location>
        <begin position="40"/>
        <end position="59"/>
    </location>
</feature>
<name>A0A075G8Y2_9EURY</name>
<feature type="transmembrane region" description="Helical" evidence="5">
    <location>
        <begin position="358"/>
        <end position="375"/>
    </location>
</feature>
<dbReference type="SUPFAM" id="SSF161098">
    <property type="entry name" value="MetI-like"/>
    <property type="match status" value="1"/>
</dbReference>
<protein>
    <submittedName>
        <fullName evidence="7">Polar amino acid ABC transporter, inner membrane subunit (AapM, bztC)</fullName>
    </submittedName>
</protein>
<evidence type="ECO:0000256" key="5">
    <source>
        <dbReference type="RuleBase" id="RU363032"/>
    </source>
</evidence>
<feature type="transmembrane region" description="Helical" evidence="5">
    <location>
        <begin position="245"/>
        <end position="267"/>
    </location>
</feature>
<dbReference type="Gene3D" id="1.10.3720.10">
    <property type="entry name" value="MetI-like"/>
    <property type="match status" value="1"/>
</dbReference>
<feature type="transmembrane region" description="Helical" evidence="5">
    <location>
        <begin position="96"/>
        <end position="117"/>
    </location>
</feature>
<dbReference type="GO" id="GO:0055085">
    <property type="term" value="P:transmembrane transport"/>
    <property type="evidence" value="ECO:0007669"/>
    <property type="project" value="InterPro"/>
</dbReference>
<dbReference type="EMBL" id="KF900591">
    <property type="protein sequence ID" value="AIF00431.1"/>
    <property type="molecule type" value="Genomic_DNA"/>
</dbReference>
<keyword evidence="4 5" id="KW-0472">Membrane</keyword>
<comment type="similarity">
    <text evidence="5">Belongs to the binding-protein-dependent transport system permease family.</text>
</comment>
<feature type="domain" description="ABC transmembrane type-1" evidence="6">
    <location>
        <begin position="287"/>
        <end position="481"/>
    </location>
</feature>
<evidence type="ECO:0000256" key="4">
    <source>
        <dbReference type="ARBA" id="ARBA00023136"/>
    </source>
</evidence>
<dbReference type="PROSITE" id="PS50928">
    <property type="entry name" value="ABC_TM1"/>
    <property type="match status" value="1"/>
</dbReference>
<dbReference type="GO" id="GO:0005886">
    <property type="term" value="C:plasma membrane"/>
    <property type="evidence" value="ECO:0007669"/>
    <property type="project" value="UniProtKB-SubCell"/>
</dbReference>
<evidence type="ECO:0000256" key="1">
    <source>
        <dbReference type="ARBA" id="ARBA00004141"/>
    </source>
</evidence>
<evidence type="ECO:0000313" key="7">
    <source>
        <dbReference type="EMBL" id="AIF00431.1"/>
    </source>
</evidence>
<accession>A0A075G8Y2</accession>
<evidence type="ECO:0000256" key="3">
    <source>
        <dbReference type="ARBA" id="ARBA00022989"/>
    </source>
</evidence>
<feature type="transmembrane region" description="Helical" evidence="5">
    <location>
        <begin position="129"/>
        <end position="144"/>
    </location>
</feature>
<keyword evidence="3 5" id="KW-1133">Transmembrane helix</keyword>
<sequence length="499" mass="55872">MFFFVLLPEFIRKKAPSGKYDKWPDVKELLDLAFGRVPQFQYSVQIALALALIFTYLALKADPDSLPFMYVLSLAMFAYLGHLFSDELFDTFWNSIISLFSFFVIFSLISGIINFIFVEADWTIIWKNRRMLLVGPYFVHPITGGEMWRLWPPFYLIMVILGSGYGSLGEKQSKFLIPYAFFGLICITLLVYEADYESVSEGGLTSNRGYDPMNSLILLLGGLVAGCASFLAVHSRYHDAEEYKIRYFQNLLVSFTVMSFIITIMIIDPPDIIAENDGVKPSAWGGLVLNLIFASAAIVVGFGVGVGLTFGRRSNLPVFYLPSITVIETIRSGPLVAWLFFAQILLPDVVNPVWEADIASRVILVLSLFFGCYLAEVLRGGLQAVPYGQYEAATALGLSPLQIKLQIELPQAIRTTLPAIVSLMIGMLKDTSLVYFFGIYDAFRVAKDLPAQWDFIGQHEQALLFVGMTFWILSFYLSKISRRIEKNLGLAHEGGGEAT</sequence>
<dbReference type="PANTHER" id="PTHR30614">
    <property type="entry name" value="MEMBRANE COMPONENT OF AMINO ACID ABC TRANSPORTER"/>
    <property type="match status" value="1"/>
</dbReference>
<dbReference type="InterPro" id="IPR043429">
    <property type="entry name" value="ArtM/GltK/GlnP/TcyL/YhdX-like"/>
</dbReference>
<feature type="transmembrane region" description="Helical" evidence="5">
    <location>
        <begin position="150"/>
        <end position="168"/>
    </location>
</feature>
<feature type="transmembrane region" description="Helical" evidence="5">
    <location>
        <begin position="318"/>
        <end position="346"/>
    </location>
</feature>
<gene>
    <name evidence="7" type="primary">aapM</name>
    <name evidence="7" type="synonym">bztC</name>
</gene>
<evidence type="ECO:0000256" key="2">
    <source>
        <dbReference type="ARBA" id="ARBA00022692"/>
    </source>
</evidence>
<keyword evidence="2 5" id="KW-0812">Transmembrane</keyword>
<feature type="transmembrane region" description="Helical" evidence="5">
    <location>
        <begin position="66"/>
        <end position="84"/>
    </location>
</feature>
<feature type="transmembrane region" description="Helical" evidence="5">
    <location>
        <begin position="460"/>
        <end position="478"/>
    </location>
</feature>
<feature type="transmembrane region" description="Helical" evidence="5">
    <location>
        <begin position="287"/>
        <end position="311"/>
    </location>
</feature>
<keyword evidence="5" id="KW-0813">Transport</keyword>
<evidence type="ECO:0000259" key="6">
    <source>
        <dbReference type="PROSITE" id="PS50928"/>
    </source>
</evidence>
<dbReference type="Pfam" id="PF00528">
    <property type="entry name" value="BPD_transp_1"/>
    <property type="match status" value="1"/>
</dbReference>
<dbReference type="AlphaFoldDB" id="A0A075G8Y2"/>
<feature type="transmembrane region" description="Helical" evidence="5">
    <location>
        <begin position="212"/>
        <end position="233"/>
    </location>
</feature>
<dbReference type="InterPro" id="IPR035906">
    <property type="entry name" value="MetI-like_sf"/>
</dbReference>
<dbReference type="CDD" id="cd06261">
    <property type="entry name" value="TM_PBP2"/>
    <property type="match status" value="1"/>
</dbReference>
<feature type="transmembrane region" description="Helical" evidence="5">
    <location>
        <begin position="175"/>
        <end position="192"/>
    </location>
</feature>
<dbReference type="PANTHER" id="PTHR30614:SF41">
    <property type="entry name" value="INNER MEMBRANE AMINO-ACID ABC TRANSPORTER PERMEASE PROTEIN YHDY"/>
    <property type="match status" value="1"/>
</dbReference>
<organism evidence="7">
    <name type="scientific">uncultured marine group II/III euryarchaeote KM3_133_A04</name>
    <dbReference type="NCBI Taxonomy" id="1457863"/>
    <lineage>
        <taxon>Archaea</taxon>
        <taxon>Methanobacteriati</taxon>
        <taxon>Methanobacteriota</taxon>
        <taxon>environmental samples</taxon>
    </lineage>
</organism>
<proteinExistence type="inferred from homology"/>
<dbReference type="InterPro" id="IPR000515">
    <property type="entry name" value="MetI-like"/>
</dbReference>